<feature type="compositionally biased region" description="Basic and acidic residues" evidence="1">
    <location>
        <begin position="1"/>
        <end position="20"/>
    </location>
</feature>
<accession>A0ABC8V1V9</accession>
<feature type="compositionally biased region" description="Basic residues" evidence="1">
    <location>
        <begin position="70"/>
        <end position="86"/>
    </location>
</feature>
<name>A0ABC8V1V9_9AQUA</name>
<keyword evidence="3" id="KW-1185">Reference proteome</keyword>
<evidence type="ECO:0000313" key="2">
    <source>
        <dbReference type="EMBL" id="CAK9187321.1"/>
    </source>
</evidence>
<evidence type="ECO:0000313" key="3">
    <source>
        <dbReference type="Proteomes" id="UP001642360"/>
    </source>
</evidence>
<evidence type="ECO:0000256" key="1">
    <source>
        <dbReference type="SAM" id="MobiDB-lite"/>
    </source>
</evidence>
<sequence length="143" mass="16158">MKKNNGSERESRKAKEDQNEGKLFNTVISNGGGGVKEEYVYRTKSKERKMLADFSSFPQLTAMLAFRARMRKKSKSGNRNKRRKKQQMIPLSVGPNAMVEETGRIRKVLETKPAMVFENDGSQRHPESASRYIRGACLGATNS</sequence>
<feature type="region of interest" description="Disordered" evidence="1">
    <location>
        <begin position="70"/>
        <end position="97"/>
    </location>
</feature>
<proteinExistence type="predicted"/>
<gene>
    <name evidence="2" type="ORF">ILEXP_LOCUS57839</name>
</gene>
<dbReference type="Proteomes" id="UP001642360">
    <property type="component" value="Unassembled WGS sequence"/>
</dbReference>
<dbReference type="EMBL" id="CAUOFW020009913">
    <property type="protein sequence ID" value="CAK9187321.1"/>
    <property type="molecule type" value="Genomic_DNA"/>
</dbReference>
<dbReference type="AlphaFoldDB" id="A0ABC8V1V9"/>
<feature type="region of interest" description="Disordered" evidence="1">
    <location>
        <begin position="1"/>
        <end position="29"/>
    </location>
</feature>
<organism evidence="2 3">
    <name type="scientific">Ilex paraguariensis</name>
    <name type="common">yerba mate</name>
    <dbReference type="NCBI Taxonomy" id="185542"/>
    <lineage>
        <taxon>Eukaryota</taxon>
        <taxon>Viridiplantae</taxon>
        <taxon>Streptophyta</taxon>
        <taxon>Embryophyta</taxon>
        <taxon>Tracheophyta</taxon>
        <taxon>Spermatophyta</taxon>
        <taxon>Magnoliopsida</taxon>
        <taxon>eudicotyledons</taxon>
        <taxon>Gunneridae</taxon>
        <taxon>Pentapetalae</taxon>
        <taxon>asterids</taxon>
        <taxon>campanulids</taxon>
        <taxon>Aquifoliales</taxon>
        <taxon>Aquifoliaceae</taxon>
        <taxon>Ilex</taxon>
    </lineage>
</organism>
<reference evidence="2 3" key="1">
    <citation type="submission" date="2024-02" db="EMBL/GenBank/DDBJ databases">
        <authorList>
            <person name="Vignale AGUSTIN F."/>
            <person name="Sosa J E."/>
            <person name="Modenutti C."/>
        </authorList>
    </citation>
    <scope>NUCLEOTIDE SEQUENCE [LARGE SCALE GENOMIC DNA]</scope>
</reference>
<protein>
    <submittedName>
        <fullName evidence="2">Uncharacterized protein</fullName>
    </submittedName>
</protein>
<comment type="caution">
    <text evidence="2">The sequence shown here is derived from an EMBL/GenBank/DDBJ whole genome shotgun (WGS) entry which is preliminary data.</text>
</comment>